<protein>
    <submittedName>
        <fullName evidence="2">Uncharacterized protein</fullName>
    </submittedName>
</protein>
<evidence type="ECO:0000313" key="3">
    <source>
        <dbReference type="Proteomes" id="UP001497497"/>
    </source>
</evidence>
<keyword evidence="3" id="KW-1185">Reference proteome</keyword>
<dbReference type="AlphaFoldDB" id="A0AAV2HFY3"/>
<comment type="caution">
    <text evidence="2">The sequence shown here is derived from an EMBL/GenBank/DDBJ whole genome shotgun (WGS) entry which is preliminary data.</text>
</comment>
<dbReference type="EMBL" id="CAXITT010000125">
    <property type="protein sequence ID" value="CAL1532817.1"/>
    <property type="molecule type" value="Genomic_DNA"/>
</dbReference>
<gene>
    <name evidence="2" type="ORF">GSLYS_00006835001</name>
</gene>
<sequence length="454" mass="51704">MEFLSALQKAVQMGLTKEEFIPLWNHEMKQRVSNSQGGVPVHHVEERGFDGRISTTIVDGVVREIQGLKHESFKLEEAASDLRKAAFNISTEAEETLTHALQELVNSTQERLHAFRLDVKRCNQHVYDTLGAALLKFENSLRGDIEQLTGVCEARQDLEQLTIHDDKHFKDLFGARVVAPQSTHPREASVSLKQSTPVSEARVEKTYSTNPIARETEHVGDQGLTRTGATIEKATTISKRDNMGIQSDARTQEDEQETEENLPAPNDTPLNDHQKWMLRENMMKREFERFGHESSELSSPRNYTSDGGHLVYYPAWNPGGIMETGNDFYTFSDPVFVKEAPIEIKLVLHFSYGKFKVSMWYKSLELNSFKTARRFRGSGKIENRNSGVYSELFTMYKGGFKSLTKNETGQIDAEVCLKTSRGSYDDVTIETLENRNYTTLNMMFISWSISFEEE</sequence>
<name>A0AAV2HFY3_LYMST</name>
<accession>A0AAV2HFY3</accession>
<feature type="compositionally biased region" description="Polar residues" evidence="1">
    <location>
        <begin position="224"/>
        <end position="237"/>
    </location>
</feature>
<feature type="region of interest" description="Disordered" evidence="1">
    <location>
        <begin position="222"/>
        <end position="272"/>
    </location>
</feature>
<dbReference type="Proteomes" id="UP001497497">
    <property type="component" value="Unassembled WGS sequence"/>
</dbReference>
<reference evidence="2 3" key="1">
    <citation type="submission" date="2024-04" db="EMBL/GenBank/DDBJ databases">
        <authorList>
            <consortium name="Genoscope - CEA"/>
            <person name="William W."/>
        </authorList>
    </citation>
    <scope>NUCLEOTIDE SEQUENCE [LARGE SCALE GENOMIC DNA]</scope>
</reference>
<proteinExistence type="predicted"/>
<organism evidence="2 3">
    <name type="scientific">Lymnaea stagnalis</name>
    <name type="common">Great pond snail</name>
    <name type="synonym">Helix stagnalis</name>
    <dbReference type="NCBI Taxonomy" id="6523"/>
    <lineage>
        <taxon>Eukaryota</taxon>
        <taxon>Metazoa</taxon>
        <taxon>Spiralia</taxon>
        <taxon>Lophotrochozoa</taxon>
        <taxon>Mollusca</taxon>
        <taxon>Gastropoda</taxon>
        <taxon>Heterobranchia</taxon>
        <taxon>Euthyneura</taxon>
        <taxon>Panpulmonata</taxon>
        <taxon>Hygrophila</taxon>
        <taxon>Lymnaeoidea</taxon>
        <taxon>Lymnaeidae</taxon>
        <taxon>Lymnaea</taxon>
    </lineage>
</organism>
<evidence type="ECO:0000256" key="1">
    <source>
        <dbReference type="SAM" id="MobiDB-lite"/>
    </source>
</evidence>
<evidence type="ECO:0000313" key="2">
    <source>
        <dbReference type="EMBL" id="CAL1532817.1"/>
    </source>
</evidence>
<feature type="region of interest" description="Disordered" evidence="1">
    <location>
        <begin position="180"/>
        <end position="208"/>
    </location>
</feature>